<dbReference type="OrthoDB" id="9800974at2"/>
<evidence type="ECO:0000313" key="8">
    <source>
        <dbReference type="Proteomes" id="UP000095614"/>
    </source>
</evidence>
<dbReference type="Proteomes" id="UP000466952">
    <property type="component" value="Unassembled WGS sequence"/>
</dbReference>
<evidence type="ECO:0000313" key="10">
    <source>
        <dbReference type="Proteomes" id="UP000466952"/>
    </source>
</evidence>
<accession>A0A174MKM0</accession>
<evidence type="ECO:0000313" key="7">
    <source>
        <dbReference type="EMBL" id="RHC74434.1"/>
    </source>
</evidence>
<dbReference type="Pfam" id="PF18120">
    <property type="entry name" value="DUF5597"/>
    <property type="match status" value="1"/>
</dbReference>
<dbReference type="RefSeq" id="WP_005834422.1">
    <property type="nucleotide sequence ID" value="NZ_CAXVJK010000001.1"/>
</dbReference>
<evidence type="ECO:0000256" key="1">
    <source>
        <dbReference type="ARBA" id="ARBA00022801"/>
    </source>
</evidence>
<dbReference type="GO" id="GO:0009341">
    <property type="term" value="C:beta-galactosidase complex"/>
    <property type="evidence" value="ECO:0007669"/>
    <property type="project" value="InterPro"/>
</dbReference>
<sequence length="572" mass="64461">MKRIFLLLILNLLIAGYGRAQKSRLQRQGNATQLIINDTPYLILGGELGNSSAASTQDIERIFPKLQKMGLNTVLVPAYWDLLEPVEGHFDFTLTDKVLEQARKYNLKVVFLWFGTWKNSMSCYAPLWFKENDKKYPRAHTGSGKPLEIASAFSDKVLQADQRAFTQWLQHIAAADRDEGTVIMIQIENEIGMLEDARDYSPEANSAFCAPIPQELASYLQKHKKDLHPRLLKKWEAQGCKREGNWQEVFGADIYTDEIFMAWNYAKYVGKLAQSARSIYNVPLYVNAAMNSRGRKPGEYPSAGPLAHLIDIWHCGAPDIDILAPDLYDNDFTNWVSQYHLHNNPLFIPEIRLTDNNGVRAFYVFGEHDAIGFSPFSIEDSPESADAPLVQSYGKLKELMPLLTGYQGKGVMKGLLFDQENKERIITEDDLTITCRHYFTLPWDARATGGNVWPEGGGILLRISKNEYIIAGSGIVIEFAKNTEKATAGTHKVLGEDGFVRKGNENNKTGSGRTAWHGKRCGIGFVDEVKVNADGSLGYIRRMNGDQSHQGRHVRIPIGYFSILHVVLYDYK</sequence>
<dbReference type="EMBL" id="CZAF01000009">
    <property type="protein sequence ID" value="CUP34199.1"/>
    <property type="molecule type" value="Genomic_DNA"/>
</dbReference>
<dbReference type="Proteomes" id="UP000095614">
    <property type="component" value="Unassembled WGS sequence"/>
</dbReference>
<evidence type="ECO:0000313" key="9">
    <source>
        <dbReference type="Proteomes" id="UP000284514"/>
    </source>
</evidence>
<evidence type="ECO:0000256" key="2">
    <source>
        <dbReference type="ARBA" id="ARBA00023295"/>
    </source>
</evidence>
<organism evidence="5 8">
    <name type="scientific">Bacteroides uniformis</name>
    <dbReference type="NCBI Taxonomy" id="820"/>
    <lineage>
        <taxon>Bacteria</taxon>
        <taxon>Pseudomonadati</taxon>
        <taxon>Bacteroidota</taxon>
        <taxon>Bacteroidia</taxon>
        <taxon>Bacteroidales</taxon>
        <taxon>Bacteroidaceae</taxon>
        <taxon>Bacteroides</taxon>
    </lineage>
</organism>
<reference evidence="7 9" key="2">
    <citation type="submission" date="2018-08" db="EMBL/GenBank/DDBJ databases">
        <title>A genome reference for cultivated species of the human gut microbiota.</title>
        <authorList>
            <person name="Zou Y."/>
            <person name="Xue W."/>
            <person name="Luo G."/>
        </authorList>
    </citation>
    <scope>NUCLEOTIDE SEQUENCE [LARGE SCALE GENOMIC DNA]</scope>
    <source>
        <strain evidence="7 9">AM34-25</strain>
    </source>
</reference>
<dbReference type="InterPro" id="IPR040719">
    <property type="entry name" value="DUF5597"/>
</dbReference>
<dbReference type="Pfam" id="PF02449">
    <property type="entry name" value="Glyco_hydro_42"/>
    <property type="match status" value="1"/>
</dbReference>
<dbReference type="SUPFAM" id="SSF51445">
    <property type="entry name" value="(Trans)glycosidases"/>
    <property type="match status" value="1"/>
</dbReference>
<reference evidence="6 10" key="3">
    <citation type="journal article" date="2019" name="Nat. Med.">
        <title>A library of human gut bacterial isolates paired with longitudinal multiomics data enables mechanistic microbiome research.</title>
        <authorList>
            <person name="Poyet M."/>
            <person name="Groussin M."/>
            <person name="Gibbons S.M."/>
            <person name="Avila-Pacheco J."/>
            <person name="Jiang X."/>
            <person name="Kearney S.M."/>
            <person name="Perrotta A.R."/>
            <person name="Berdy B."/>
            <person name="Zhao S."/>
            <person name="Lieberman T.D."/>
            <person name="Swanson P.K."/>
            <person name="Smith M."/>
            <person name="Roesemann S."/>
            <person name="Alexander J.E."/>
            <person name="Rich S.A."/>
            <person name="Livny J."/>
            <person name="Vlamakis H."/>
            <person name="Clish C."/>
            <person name="Bullock K."/>
            <person name="Deik A."/>
            <person name="Scott J."/>
            <person name="Pierce K.A."/>
            <person name="Xavier R.J."/>
            <person name="Alm E.J."/>
        </authorList>
    </citation>
    <scope>NUCLEOTIDE SEQUENCE [LARGE SCALE GENOMIC DNA]</scope>
    <source>
        <strain evidence="6 10">BIOML-A11</strain>
    </source>
</reference>
<proteinExistence type="predicted"/>
<dbReference type="InterPro" id="IPR017853">
    <property type="entry name" value="GH"/>
</dbReference>
<reference evidence="5 8" key="1">
    <citation type="submission" date="2015-09" db="EMBL/GenBank/DDBJ databases">
        <authorList>
            <consortium name="Pathogen Informatics"/>
        </authorList>
    </citation>
    <scope>NUCLEOTIDE SEQUENCE [LARGE SCALE GENOMIC DNA]</scope>
    <source>
        <strain evidence="5 8">2789STDY5834847</strain>
    </source>
</reference>
<dbReference type="Gene3D" id="3.20.20.80">
    <property type="entry name" value="Glycosidases"/>
    <property type="match status" value="1"/>
</dbReference>
<dbReference type="GO" id="GO:0004565">
    <property type="term" value="F:beta-galactosidase activity"/>
    <property type="evidence" value="ECO:0007669"/>
    <property type="project" value="InterPro"/>
</dbReference>
<dbReference type="AlphaFoldDB" id="A0A174MKM0"/>
<evidence type="ECO:0000259" key="3">
    <source>
        <dbReference type="Pfam" id="PF02449"/>
    </source>
</evidence>
<dbReference type="Proteomes" id="UP000284514">
    <property type="component" value="Unassembled WGS sequence"/>
</dbReference>
<dbReference type="InterPro" id="IPR013529">
    <property type="entry name" value="Glyco_hydro_42_N"/>
</dbReference>
<feature type="domain" description="DUF5597" evidence="4">
    <location>
        <begin position="390"/>
        <end position="555"/>
    </location>
</feature>
<feature type="domain" description="Glycoside hydrolase family 42 N-terminal" evidence="3">
    <location>
        <begin position="56"/>
        <end position="226"/>
    </location>
</feature>
<dbReference type="Gene3D" id="2.60.220.20">
    <property type="entry name" value="putative beta-Galactosidase from caulobacter crescentus"/>
    <property type="match status" value="1"/>
</dbReference>
<evidence type="ECO:0000259" key="4">
    <source>
        <dbReference type="Pfam" id="PF18120"/>
    </source>
</evidence>
<keyword evidence="2" id="KW-0326">Glycosidase</keyword>
<evidence type="ECO:0000313" key="6">
    <source>
        <dbReference type="EMBL" id="KAB4215358.1"/>
    </source>
</evidence>
<keyword evidence="1" id="KW-0378">Hydrolase</keyword>
<name>A0A174MKM0_BACUN</name>
<evidence type="ECO:0000313" key="5">
    <source>
        <dbReference type="EMBL" id="CUP34199.1"/>
    </source>
</evidence>
<dbReference type="EMBL" id="WCTR01000002">
    <property type="protein sequence ID" value="KAB4215358.1"/>
    <property type="molecule type" value="Genomic_DNA"/>
</dbReference>
<gene>
    <name evidence="7" type="ORF">DW831_07950</name>
    <name evidence="5" type="ORF">ERS852462_03317</name>
    <name evidence="6" type="ORF">GAP55_03020</name>
</gene>
<dbReference type="EMBL" id="QSIF01000009">
    <property type="protein sequence ID" value="RHC74434.1"/>
    <property type="molecule type" value="Genomic_DNA"/>
</dbReference>
<dbReference type="GO" id="GO:0005975">
    <property type="term" value="P:carbohydrate metabolic process"/>
    <property type="evidence" value="ECO:0007669"/>
    <property type="project" value="InterPro"/>
</dbReference>
<protein>
    <submittedName>
        <fullName evidence="5">Beta-galactosidase</fullName>
    </submittedName>
</protein>